<dbReference type="PANTHER" id="PTHR34385">
    <property type="entry name" value="D-ALANYL-D-ALANINE CARBOXYPEPTIDASE"/>
    <property type="match status" value="1"/>
</dbReference>
<dbReference type="InterPro" id="IPR003709">
    <property type="entry name" value="VanY-like_core_dom"/>
</dbReference>
<dbReference type="MEROPS" id="M15.002"/>
<keyword evidence="2" id="KW-1133">Transmembrane helix</keyword>
<dbReference type="HOGENOM" id="CLU_1487528_0_0_7"/>
<dbReference type="PANTHER" id="PTHR34385:SF1">
    <property type="entry name" value="PEPTIDOGLYCAN L-ALANYL-D-GLUTAMATE ENDOPEPTIDASE CWLK"/>
    <property type="match status" value="1"/>
</dbReference>
<dbReference type="Gene3D" id="3.30.1380.10">
    <property type="match status" value="1"/>
</dbReference>
<name>Q08PT4_STIAD</name>
<organism evidence="5 7">
    <name type="scientific">Stigmatella aurantiaca (strain DW4/3-1)</name>
    <dbReference type="NCBI Taxonomy" id="378806"/>
    <lineage>
        <taxon>Bacteria</taxon>
        <taxon>Pseudomonadati</taxon>
        <taxon>Myxococcota</taxon>
        <taxon>Myxococcia</taxon>
        <taxon>Myxococcales</taxon>
        <taxon>Cystobacterineae</taxon>
        <taxon>Archangiaceae</taxon>
        <taxon>Stigmatella</taxon>
    </lineage>
</organism>
<gene>
    <name evidence="4" type="ordered locus">STAUR_3339</name>
    <name evidence="5" type="ORF">STIAU_4703</name>
</gene>
<reference evidence="5 7" key="1">
    <citation type="submission" date="2006-04" db="EMBL/GenBank/DDBJ databases">
        <authorList>
            <person name="Nierman W.C."/>
        </authorList>
    </citation>
    <scope>NUCLEOTIDE SEQUENCE [LARGE SCALE GENOMIC DNA]</scope>
    <source>
        <strain evidence="5 7">DW4/3-1</strain>
    </source>
</reference>
<reference evidence="4 6" key="2">
    <citation type="journal article" date="2011" name="Mol. Biol. Evol.">
        <title>Comparative genomic analysis of fruiting body formation in Myxococcales.</title>
        <authorList>
            <person name="Huntley S."/>
            <person name="Hamann N."/>
            <person name="Wegener-Feldbrugge S."/>
            <person name="Treuner-Lange A."/>
            <person name="Kube M."/>
            <person name="Reinhardt R."/>
            <person name="Klages S."/>
            <person name="Muller R."/>
            <person name="Ronning C.M."/>
            <person name="Nierman W.C."/>
            <person name="Sogaard-Andersen L."/>
        </authorList>
    </citation>
    <scope>NUCLEOTIDE SEQUENCE [LARGE SCALE GENOMIC DNA]</scope>
    <source>
        <strain evidence="4 6">DW4/3-1</strain>
    </source>
</reference>
<dbReference type="Proteomes" id="UP000032702">
    <property type="component" value="Unassembled WGS sequence"/>
</dbReference>
<evidence type="ECO:0000313" key="4">
    <source>
        <dbReference type="EMBL" id="ADO71131.1"/>
    </source>
</evidence>
<evidence type="ECO:0000313" key="6">
    <source>
        <dbReference type="Proteomes" id="UP000001351"/>
    </source>
</evidence>
<feature type="region of interest" description="Disordered" evidence="1">
    <location>
        <begin position="163"/>
        <end position="197"/>
    </location>
</feature>
<evidence type="ECO:0000313" key="7">
    <source>
        <dbReference type="Proteomes" id="UP000032702"/>
    </source>
</evidence>
<feature type="domain" description="D-alanyl-D-alanine carboxypeptidase-like core" evidence="3">
    <location>
        <begin position="61"/>
        <end position="165"/>
    </location>
</feature>
<dbReference type="SUPFAM" id="SSF55166">
    <property type="entry name" value="Hedgehog/DD-peptidase"/>
    <property type="match status" value="1"/>
</dbReference>
<keyword evidence="5" id="KW-0121">Carboxypeptidase</keyword>
<dbReference type="STRING" id="378806.STAUR_3339"/>
<dbReference type="GO" id="GO:0006508">
    <property type="term" value="P:proteolysis"/>
    <property type="evidence" value="ECO:0007669"/>
    <property type="project" value="InterPro"/>
</dbReference>
<dbReference type="CDD" id="cd14814">
    <property type="entry name" value="Peptidase_M15"/>
    <property type="match status" value="1"/>
</dbReference>
<dbReference type="eggNOG" id="COG1876">
    <property type="taxonomic scope" value="Bacteria"/>
</dbReference>
<dbReference type="PATRIC" id="fig|378806.16.peg.1254"/>
<accession>Q08PT4</accession>
<feature type="transmembrane region" description="Helical" evidence="2">
    <location>
        <begin position="20"/>
        <end position="38"/>
    </location>
</feature>
<proteinExistence type="predicted"/>
<dbReference type="Proteomes" id="UP000001351">
    <property type="component" value="Chromosome"/>
</dbReference>
<dbReference type="EMBL" id="CP002271">
    <property type="protein sequence ID" value="ADO71131.1"/>
    <property type="molecule type" value="Genomic_DNA"/>
</dbReference>
<dbReference type="OrthoDB" id="9792074at2"/>
<dbReference type="InterPro" id="IPR009045">
    <property type="entry name" value="Zn_M74/Hedgehog-like"/>
</dbReference>
<sequence>MRERPSLVPVPGLEMPPSLVRWSIVLLMLVLAAPVAFAEERRAPAKRSGASRKLLRVPGGERLRSDAALAFQKMHAEAHQQGVWLWVVSGHRSRAEQRYLYRLYRKGLGPRAARPGRSNHQRGTAVDVSVGDVSSAAYGWLSANACRFGFRRTVRSEPWHWEYRPKTTPLPKPGHACPDRYRPLPPAPAEVATPSPS</sequence>
<evidence type="ECO:0000256" key="1">
    <source>
        <dbReference type="SAM" id="MobiDB-lite"/>
    </source>
</evidence>
<dbReference type="KEGG" id="sur:STAUR_3339"/>
<keyword evidence="2" id="KW-0812">Transmembrane</keyword>
<evidence type="ECO:0000259" key="3">
    <source>
        <dbReference type="Pfam" id="PF02557"/>
    </source>
</evidence>
<keyword evidence="5" id="KW-0378">Hydrolase</keyword>
<evidence type="ECO:0000256" key="2">
    <source>
        <dbReference type="SAM" id="Phobius"/>
    </source>
</evidence>
<keyword evidence="5" id="KW-0645">Protease</keyword>
<dbReference type="Pfam" id="PF02557">
    <property type="entry name" value="VanY"/>
    <property type="match status" value="1"/>
</dbReference>
<protein>
    <submittedName>
        <fullName evidence="4">D-alanyl-D-alanine carboxypeptidase family protein</fullName>
    </submittedName>
    <submittedName>
        <fullName evidence="5">Penicillin-resistant DD-carboxypeptidase</fullName>
    </submittedName>
</protein>
<dbReference type="EMBL" id="AAMD01000232">
    <property type="protein sequence ID" value="EAU62487.1"/>
    <property type="molecule type" value="Genomic_DNA"/>
</dbReference>
<keyword evidence="2" id="KW-0472">Membrane</keyword>
<dbReference type="InterPro" id="IPR052179">
    <property type="entry name" value="DD-CPase-like"/>
</dbReference>
<keyword evidence="6" id="KW-1185">Reference proteome</keyword>
<dbReference type="GO" id="GO:0004180">
    <property type="term" value="F:carboxypeptidase activity"/>
    <property type="evidence" value="ECO:0007669"/>
    <property type="project" value="UniProtKB-KW"/>
</dbReference>
<evidence type="ECO:0000313" key="5">
    <source>
        <dbReference type="EMBL" id="EAU62487.1"/>
    </source>
</evidence>
<dbReference type="AlphaFoldDB" id="Q08PT4"/>